<dbReference type="EMBL" id="JABTDW010000001">
    <property type="protein sequence ID" value="NSB12957.1"/>
    <property type="molecule type" value="Genomic_DNA"/>
</dbReference>
<dbReference type="Proteomes" id="UP000822184">
    <property type="component" value="Unassembled WGS sequence"/>
</dbReference>
<sequence length="374" mass="42298">MKETILLTGGAGFIGTYICEKLYKKGYNIIVYDNLSEQVHGDNAIIPECIKDKVEFIKGDIRDRENLKKAVQKSDKIIHLVAETGVGQSMYDIQRYTDVTIQGTSILWDIIVNDKNKVKKVVLASSRAVYGEGKYNCKSCGNIFPESRNKRDLENNIWDISCPNCNQKLTVVATDEKSKLNPTSIYAISKKTQEEICIIAGKSTNIPVSIVRYQNVYGPRQSLNNPYTGILSIFTSRLKNNRPISVYEDGCESRDFVYVEDVADGTILALEEDEANFEIFNIANGENTTVLRIANILTKLINPTLNPIITGKYRVGDIRHCYADISKAKNILGYYPRFTVDEGIKLFLEWALKEESYDNSDIAEKELKKRDLLK</sequence>
<protein>
    <submittedName>
        <fullName evidence="3">dTDP-L-rhamnose 4-epimerase</fullName>
        <ecNumber evidence="3">5.1.3.25</ecNumber>
    </submittedName>
</protein>
<dbReference type="PRINTS" id="PR01713">
    <property type="entry name" value="NUCEPIMERASE"/>
</dbReference>
<evidence type="ECO:0000313" key="3">
    <source>
        <dbReference type="EMBL" id="NSB12957.1"/>
    </source>
</evidence>
<dbReference type="EC" id="5.1.3.25" evidence="3"/>
<dbReference type="Gene3D" id="3.40.50.720">
    <property type="entry name" value="NAD(P)-binding Rossmann-like Domain"/>
    <property type="match status" value="1"/>
</dbReference>
<comment type="similarity">
    <text evidence="1">Belongs to the NAD(P)-dependent epimerase/dehydratase family.</text>
</comment>
<dbReference type="InterPro" id="IPR001509">
    <property type="entry name" value="Epimerase_deHydtase"/>
</dbReference>
<feature type="domain" description="NAD-dependent epimerase/dehydratase" evidence="2">
    <location>
        <begin position="5"/>
        <end position="135"/>
    </location>
</feature>
<evidence type="ECO:0000259" key="2">
    <source>
        <dbReference type="Pfam" id="PF01370"/>
    </source>
</evidence>
<feature type="domain" description="NAD-dependent epimerase/dehydratase" evidence="2">
    <location>
        <begin position="174"/>
        <end position="283"/>
    </location>
</feature>
<keyword evidence="3" id="KW-0413">Isomerase</keyword>
<dbReference type="Pfam" id="PF01370">
    <property type="entry name" value="Epimerase"/>
    <property type="match status" value="2"/>
</dbReference>
<evidence type="ECO:0000313" key="4">
    <source>
        <dbReference type="Proteomes" id="UP000822184"/>
    </source>
</evidence>
<organism evidence="3 4">
    <name type="scientific">Clostridium beijerinckii</name>
    <name type="common">Clostridium MP</name>
    <dbReference type="NCBI Taxonomy" id="1520"/>
    <lineage>
        <taxon>Bacteria</taxon>
        <taxon>Bacillati</taxon>
        <taxon>Bacillota</taxon>
        <taxon>Clostridia</taxon>
        <taxon>Eubacteriales</taxon>
        <taxon>Clostridiaceae</taxon>
        <taxon>Clostridium</taxon>
    </lineage>
</organism>
<dbReference type="RefSeq" id="WP_077855523.1">
    <property type="nucleotide sequence ID" value="NZ_JABTDW010000001.1"/>
</dbReference>
<dbReference type="SUPFAM" id="SSF51735">
    <property type="entry name" value="NAD(P)-binding Rossmann-fold domains"/>
    <property type="match status" value="1"/>
</dbReference>
<dbReference type="AlphaFoldDB" id="A0AAE5H2M2"/>
<dbReference type="InterPro" id="IPR036291">
    <property type="entry name" value="NAD(P)-bd_dom_sf"/>
</dbReference>
<evidence type="ECO:0000256" key="1">
    <source>
        <dbReference type="ARBA" id="ARBA00007637"/>
    </source>
</evidence>
<name>A0AAE5H2M2_CLOBE</name>
<comment type="caution">
    <text evidence="3">The sequence shown here is derived from an EMBL/GenBank/DDBJ whole genome shotgun (WGS) entry which is preliminary data.</text>
</comment>
<accession>A0AAE5H2M2</accession>
<dbReference type="PANTHER" id="PTHR43000">
    <property type="entry name" value="DTDP-D-GLUCOSE 4,6-DEHYDRATASE-RELATED"/>
    <property type="match status" value="1"/>
</dbReference>
<gene>
    <name evidence="3" type="ORF">BCD95_001216</name>
</gene>
<proteinExistence type="inferred from homology"/>
<dbReference type="GO" id="GO:0016853">
    <property type="term" value="F:isomerase activity"/>
    <property type="evidence" value="ECO:0007669"/>
    <property type="project" value="UniProtKB-KW"/>
</dbReference>
<reference evidence="3" key="1">
    <citation type="submission" date="2020-06" db="EMBL/GenBank/DDBJ databases">
        <title>Genomic insights into acetone-butanol-ethanol (ABE) fermentation by sequencing solventogenic clostridia strains.</title>
        <authorList>
            <person name="Brown S."/>
        </authorList>
    </citation>
    <scope>NUCLEOTIDE SEQUENCE</scope>
    <source>
        <strain evidence="3">DJ123</strain>
    </source>
</reference>